<proteinExistence type="predicted"/>
<gene>
    <name evidence="2" type="ORF">H312_00032</name>
</gene>
<dbReference type="VEuPathDB" id="MicrosporidiaDB:H312_00032"/>
<reference evidence="2 3" key="2">
    <citation type="submission" date="2014-03" db="EMBL/GenBank/DDBJ databases">
        <title>The Genome Sequence of Anncaliia algerae insect isolate PRA339.</title>
        <authorList>
            <consortium name="The Broad Institute Genome Sequencing Platform"/>
            <consortium name="The Broad Institute Genome Sequencing Center for Infectious Disease"/>
            <person name="Cuomo C."/>
            <person name="Becnel J."/>
            <person name="Sanscrainte N."/>
            <person name="Walker B."/>
            <person name="Young S.K."/>
            <person name="Zeng Q."/>
            <person name="Gargeya S."/>
            <person name="Fitzgerald M."/>
            <person name="Haas B."/>
            <person name="Abouelleil A."/>
            <person name="Alvarado L."/>
            <person name="Arachchi H.M."/>
            <person name="Berlin A.M."/>
            <person name="Chapman S.B."/>
            <person name="Dewar J."/>
            <person name="Goldberg J."/>
            <person name="Griggs A."/>
            <person name="Gujja S."/>
            <person name="Hansen M."/>
            <person name="Howarth C."/>
            <person name="Imamovic A."/>
            <person name="Larimer J."/>
            <person name="McCowan C."/>
            <person name="Murphy C."/>
            <person name="Neiman D."/>
            <person name="Pearson M."/>
            <person name="Priest M."/>
            <person name="Roberts A."/>
            <person name="Saif S."/>
            <person name="Shea T."/>
            <person name="Sisk P."/>
            <person name="Sykes S."/>
            <person name="Wortman J."/>
            <person name="Nusbaum C."/>
            <person name="Birren B."/>
        </authorList>
    </citation>
    <scope>NUCLEOTIDE SEQUENCE [LARGE SCALE GENOMIC DNA]</scope>
    <source>
        <strain evidence="2 3">PRA339</strain>
    </source>
</reference>
<dbReference type="EMBL" id="KK365130">
    <property type="protein sequence ID" value="KCZ82374.1"/>
    <property type="molecule type" value="Genomic_DNA"/>
</dbReference>
<dbReference type="AlphaFoldDB" id="A0A059F5U0"/>
<sequence>MKETAIDKLSYEEKHKLSITNREKFFGYYADKLLTFTEPYSQVYNNNLTEAKWFTGGKLNA</sequence>
<dbReference type="InterPro" id="IPR042099">
    <property type="entry name" value="ANL_N_sf"/>
</dbReference>
<evidence type="ECO:0000313" key="2">
    <source>
        <dbReference type="EMBL" id="KCZ82374.1"/>
    </source>
</evidence>
<dbReference type="InterPro" id="IPR032387">
    <property type="entry name" value="ACAS_N"/>
</dbReference>
<evidence type="ECO:0000313" key="3">
    <source>
        <dbReference type="Proteomes" id="UP000030655"/>
    </source>
</evidence>
<reference evidence="3" key="1">
    <citation type="submission" date="2013-02" db="EMBL/GenBank/DDBJ databases">
        <authorList>
            <consortium name="The Broad Institute Genome Sequencing Platform"/>
            <person name="Cuomo C."/>
            <person name="Becnel J."/>
            <person name="Sanscrainte N."/>
            <person name="Walker B."/>
            <person name="Young S.K."/>
            <person name="Zeng Q."/>
            <person name="Gargeya S."/>
            <person name="Fitzgerald M."/>
            <person name="Haas B."/>
            <person name="Abouelleil A."/>
            <person name="Alvarado L."/>
            <person name="Arachchi H.M."/>
            <person name="Berlin A.M."/>
            <person name="Chapman S.B."/>
            <person name="Dewar J."/>
            <person name="Goldberg J."/>
            <person name="Griggs A."/>
            <person name="Gujja S."/>
            <person name="Hansen M."/>
            <person name="Howarth C."/>
            <person name="Imamovic A."/>
            <person name="Larimer J."/>
            <person name="McCowan C."/>
            <person name="Murphy C."/>
            <person name="Neiman D."/>
            <person name="Pearson M."/>
            <person name="Priest M."/>
            <person name="Roberts A."/>
            <person name="Saif S."/>
            <person name="Shea T."/>
            <person name="Sisk P."/>
            <person name="Sykes S."/>
            <person name="Wortman J."/>
            <person name="Nusbaum C."/>
            <person name="Birren B."/>
        </authorList>
    </citation>
    <scope>NUCLEOTIDE SEQUENCE [LARGE SCALE GENOMIC DNA]</scope>
    <source>
        <strain evidence="3">PRA339</strain>
    </source>
</reference>
<keyword evidence="3" id="KW-1185">Reference proteome</keyword>
<feature type="non-terminal residue" evidence="2">
    <location>
        <position position="61"/>
    </location>
</feature>
<name>A0A059F5U0_9MICR</name>
<protein>
    <recommendedName>
        <fullName evidence="1">Acetyl-coenzyme A synthetase N-terminal domain-containing protein</fullName>
    </recommendedName>
</protein>
<organism evidence="2 3">
    <name type="scientific">Anncaliia algerae PRA339</name>
    <dbReference type="NCBI Taxonomy" id="1288291"/>
    <lineage>
        <taxon>Eukaryota</taxon>
        <taxon>Fungi</taxon>
        <taxon>Fungi incertae sedis</taxon>
        <taxon>Microsporidia</taxon>
        <taxon>Tubulinosematoidea</taxon>
        <taxon>Tubulinosematidae</taxon>
        <taxon>Anncaliia</taxon>
    </lineage>
</organism>
<dbReference type="Gene3D" id="3.40.50.12780">
    <property type="entry name" value="N-terminal domain of ligase-like"/>
    <property type="match status" value="1"/>
</dbReference>
<dbReference type="HOGENOM" id="CLU_2928846_0_0_1"/>
<feature type="domain" description="Acetyl-coenzyme A synthetase N-terminal" evidence="1">
    <location>
        <begin position="11"/>
        <end position="61"/>
    </location>
</feature>
<dbReference type="OrthoDB" id="1706066at2759"/>
<accession>A0A059F5U0</accession>
<dbReference type="Proteomes" id="UP000030655">
    <property type="component" value="Unassembled WGS sequence"/>
</dbReference>
<dbReference type="Pfam" id="PF16177">
    <property type="entry name" value="ACAS_N"/>
    <property type="match status" value="1"/>
</dbReference>
<evidence type="ECO:0000259" key="1">
    <source>
        <dbReference type="Pfam" id="PF16177"/>
    </source>
</evidence>